<dbReference type="SUPFAM" id="SSF55785">
    <property type="entry name" value="PYP-like sensor domain (PAS domain)"/>
    <property type="match status" value="2"/>
</dbReference>
<evidence type="ECO:0000259" key="3">
    <source>
        <dbReference type="PROSITE" id="PS50883"/>
    </source>
</evidence>
<dbReference type="InterPro" id="IPR035919">
    <property type="entry name" value="EAL_sf"/>
</dbReference>
<dbReference type="SMART" id="SM00052">
    <property type="entry name" value="EAL"/>
    <property type="match status" value="1"/>
</dbReference>
<dbReference type="Gene3D" id="3.30.70.270">
    <property type="match status" value="1"/>
</dbReference>
<dbReference type="SMART" id="SM00267">
    <property type="entry name" value="GGDEF"/>
    <property type="match status" value="1"/>
</dbReference>
<dbReference type="PROSITE" id="PS50883">
    <property type="entry name" value="EAL"/>
    <property type="match status" value="1"/>
</dbReference>
<dbReference type="CDD" id="cd00130">
    <property type="entry name" value="PAS"/>
    <property type="match status" value="1"/>
</dbReference>
<gene>
    <name evidence="5" type="ORF">ACFOLH_06835</name>
</gene>
<evidence type="ECO:0000256" key="1">
    <source>
        <dbReference type="SAM" id="MobiDB-lite"/>
    </source>
</evidence>
<dbReference type="Proteomes" id="UP001595685">
    <property type="component" value="Unassembled WGS sequence"/>
</dbReference>
<dbReference type="Pfam" id="PF08447">
    <property type="entry name" value="PAS_3"/>
    <property type="match status" value="1"/>
</dbReference>
<dbReference type="SUPFAM" id="SSF55073">
    <property type="entry name" value="Nucleotide cyclase"/>
    <property type="match status" value="1"/>
</dbReference>
<feature type="region of interest" description="Disordered" evidence="1">
    <location>
        <begin position="1"/>
        <end position="86"/>
    </location>
</feature>
<organism evidence="5 6">
    <name type="scientific">Aquipuribacter hungaricus</name>
    <dbReference type="NCBI Taxonomy" id="545624"/>
    <lineage>
        <taxon>Bacteria</taxon>
        <taxon>Bacillati</taxon>
        <taxon>Actinomycetota</taxon>
        <taxon>Actinomycetes</taxon>
        <taxon>Micrococcales</taxon>
        <taxon>Intrasporangiaceae</taxon>
        <taxon>Aquipuribacter</taxon>
    </lineage>
</organism>
<dbReference type="InterPro" id="IPR029787">
    <property type="entry name" value="Nucleotide_cyclase"/>
</dbReference>
<dbReference type="Pfam" id="PF00563">
    <property type="entry name" value="EAL"/>
    <property type="match status" value="1"/>
</dbReference>
<dbReference type="NCBIfam" id="TIGR00254">
    <property type="entry name" value="GGDEF"/>
    <property type="match status" value="1"/>
</dbReference>
<name>A0ABV7WF02_9MICO</name>
<reference evidence="6" key="1">
    <citation type="journal article" date="2019" name="Int. J. Syst. Evol. Microbiol.">
        <title>The Global Catalogue of Microorganisms (GCM) 10K type strain sequencing project: providing services to taxonomists for standard genome sequencing and annotation.</title>
        <authorList>
            <consortium name="The Broad Institute Genomics Platform"/>
            <consortium name="The Broad Institute Genome Sequencing Center for Infectious Disease"/>
            <person name="Wu L."/>
            <person name="Ma J."/>
        </authorList>
    </citation>
    <scope>NUCLEOTIDE SEQUENCE [LARGE SCALE GENOMIC DNA]</scope>
    <source>
        <strain evidence="6">NCAIM B.02333</strain>
    </source>
</reference>
<dbReference type="Pfam" id="PF08448">
    <property type="entry name" value="PAS_4"/>
    <property type="match status" value="1"/>
</dbReference>
<dbReference type="Gene3D" id="3.30.450.20">
    <property type="entry name" value="PAS domain"/>
    <property type="match status" value="2"/>
</dbReference>
<dbReference type="InterPro" id="IPR000700">
    <property type="entry name" value="PAS-assoc_C"/>
</dbReference>
<dbReference type="CDD" id="cd01949">
    <property type="entry name" value="GGDEF"/>
    <property type="match status" value="1"/>
</dbReference>
<comment type="caution">
    <text evidence="5">The sequence shown here is derived from an EMBL/GenBank/DDBJ whole genome shotgun (WGS) entry which is preliminary data.</text>
</comment>
<dbReference type="Pfam" id="PF00990">
    <property type="entry name" value="GGDEF"/>
    <property type="match status" value="1"/>
</dbReference>
<dbReference type="SUPFAM" id="SSF141868">
    <property type="entry name" value="EAL domain-like"/>
    <property type="match status" value="1"/>
</dbReference>
<evidence type="ECO:0000259" key="4">
    <source>
        <dbReference type="PROSITE" id="PS50887"/>
    </source>
</evidence>
<dbReference type="RefSeq" id="WP_376983874.1">
    <property type="nucleotide sequence ID" value="NZ_JBHRWW010000003.1"/>
</dbReference>
<dbReference type="InterPro" id="IPR000014">
    <property type="entry name" value="PAS"/>
</dbReference>
<evidence type="ECO:0000313" key="6">
    <source>
        <dbReference type="Proteomes" id="UP001595685"/>
    </source>
</evidence>
<dbReference type="Gene3D" id="3.20.20.450">
    <property type="entry name" value="EAL domain"/>
    <property type="match status" value="1"/>
</dbReference>
<dbReference type="InterPro" id="IPR013656">
    <property type="entry name" value="PAS_4"/>
</dbReference>
<dbReference type="PANTHER" id="PTHR44757:SF2">
    <property type="entry name" value="BIOFILM ARCHITECTURE MAINTENANCE PROTEIN MBAA"/>
    <property type="match status" value="1"/>
</dbReference>
<proteinExistence type="predicted"/>
<dbReference type="Gene3D" id="2.10.70.100">
    <property type="match status" value="1"/>
</dbReference>
<dbReference type="InterPro" id="IPR043128">
    <property type="entry name" value="Rev_trsase/Diguanyl_cyclase"/>
</dbReference>
<dbReference type="InterPro" id="IPR001633">
    <property type="entry name" value="EAL_dom"/>
</dbReference>
<dbReference type="InterPro" id="IPR035965">
    <property type="entry name" value="PAS-like_dom_sf"/>
</dbReference>
<dbReference type="PROSITE" id="PS50113">
    <property type="entry name" value="PAC"/>
    <property type="match status" value="2"/>
</dbReference>
<feature type="domain" description="EAL" evidence="3">
    <location>
        <begin position="633"/>
        <end position="891"/>
    </location>
</feature>
<dbReference type="SMART" id="SM00086">
    <property type="entry name" value="PAC"/>
    <property type="match status" value="2"/>
</dbReference>
<dbReference type="PROSITE" id="PS50887">
    <property type="entry name" value="GGDEF"/>
    <property type="match status" value="1"/>
</dbReference>
<evidence type="ECO:0000313" key="5">
    <source>
        <dbReference type="EMBL" id="MFC3688052.1"/>
    </source>
</evidence>
<dbReference type="CDD" id="cd01948">
    <property type="entry name" value="EAL"/>
    <property type="match status" value="1"/>
</dbReference>
<dbReference type="InterPro" id="IPR000160">
    <property type="entry name" value="GGDEF_dom"/>
</dbReference>
<accession>A0ABV7WF02</accession>
<protein>
    <submittedName>
        <fullName evidence="5">Bifunctional diguanylate cyclase/phosphodiesterase</fullName>
    </submittedName>
</protein>
<sequence>MRHRHGRELGPGAQRADVVPGGRGVPGGAHDREREGVLGGDEPGGAARPRQQLGDRAHHGRACSAPAVGRRRTRAQQPGPCRQVDPGAVDARLVDRLRVGRPGRGHLAGGEDERVLRHGRDGTEERVDVREPPVGAAARPVRHAAIVGAGSRGARPVPITRGAVAVTARRGGGQVLPQTPGVLPGPPLAPRVPAPRQDADDRALADRRLQEAYALTGLAWWEWVTGTGELRWSEGMQRLAGLEALDRAPTIEDWVPLLDPADVDVSAAHEAAALRDGTPYRHVFRIRTPAGELRYLESWSGPLRDADGGIVGLRGATLDVSEREVAQRALAASEAHFRVTFDHAPHGMAMVWLQGERAGRLLRANDAFARLLGRSCASDLDGLGLADWTPHGERRRSRARLRDMAAGRSPGTSYPRRYLRADGSTVHAWVTTAVVDDEQGRPQFAVAHCIDDTERRAHVDQMEQMAHTDALTGLANRAVVDRELGPSPRAGAVTGLLLMDLDRFKLVNDSQGHGAGDALLVQVAGRLRATVPSGCTLARLGGDEFVVVLHQGVPVRHAALGARLVEAVRAPFTLPGGERASLTTSVGIALVGPDSPARDLLGHADLALYEAKGVGRDRVVTYDERLQRRTERRVRAETLLRAALAAADDGLPCPLRVVLQPVVALRDETVVSAEALVRLADPDGVDLHTGDLVEVAEETGLVVRLDRWVMSRVVALLAEDEARRRRGAPALLPARVAVNVSGRSIEEPGFAARVALLLRTSGVAPARLAVELTETSLLHDSTVVEEAIAELVDGGVAVGIDDFGTGYSALAYLPRFPLSFLKIDMSFVRRLGTERRADAVVAAVVELAHAHDLAVVAEGVETVAQAGALRRMGCEHGQGWLFGRPAPAPTG</sequence>
<dbReference type="NCBIfam" id="TIGR00229">
    <property type="entry name" value="sensory_box"/>
    <property type="match status" value="1"/>
</dbReference>
<feature type="domain" description="PAC" evidence="2">
    <location>
        <begin position="280"/>
        <end position="332"/>
    </location>
</feature>
<feature type="domain" description="PAC" evidence="2">
    <location>
        <begin position="412"/>
        <end position="464"/>
    </location>
</feature>
<keyword evidence="6" id="KW-1185">Reference proteome</keyword>
<dbReference type="InterPro" id="IPR001610">
    <property type="entry name" value="PAC"/>
</dbReference>
<feature type="domain" description="GGDEF" evidence="4">
    <location>
        <begin position="492"/>
        <end position="624"/>
    </location>
</feature>
<dbReference type="EMBL" id="JBHRWW010000003">
    <property type="protein sequence ID" value="MFC3688052.1"/>
    <property type="molecule type" value="Genomic_DNA"/>
</dbReference>
<dbReference type="InterPro" id="IPR013655">
    <property type="entry name" value="PAS_fold_3"/>
</dbReference>
<dbReference type="PANTHER" id="PTHR44757">
    <property type="entry name" value="DIGUANYLATE CYCLASE DGCP"/>
    <property type="match status" value="1"/>
</dbReference>
<evidence type="ECO:0000259" key="2">
    <source>
        <dbReference type="PROSITE" id="PS50113"/>
    </source>
</evidence>
<dbReference type="InterPro" id="IPR052155">
    <property type="entry name" value="Biofilm_reg_signaling"/>
</dbReference>